<feature type="transmembrane region" description="Helical" evidence="7">
    <location>
        <begin position="33"/>
        <end position="57"/>
    </location>
</feature>
<evidence type="ECO:0000256" key="4">
    <source>
        <dbReference type="ARBA" id="ARBA00022801"/>
    </source>
</evidence>
<protein>
    <submittedName>
        <fullName evidence="9">Unannotated protein</fullName>
    </submittedName>
</protein>
<organism evidence="9">
    <name type="scientific">freshwater metagenome</name>
    <dbReference type="NCBI Taxonomy" id="449393"/>
    <lineage>
        <taxon>unclassified sequences</taxon>
        <taxon>metagenomes</taxon>
        <taxon>ecological metagenomes</taxon>
    </lineage>
</organism>
<dbReference type="GO" id="GO:0046872">
    <property type="term" value="F:metal ion binding"/>
    <property type="evidence" value="ECO:0007669"/>
    <property type="project" value="UniProtKB-KW"/>
</dbReference>
<gene>
    <name evidence="9" type="ORF">UFOPK3472_01507</name>
</gene>
<keyword evidence="7" id="KW-0472">Membrane</keyword>
<name>A0A6J7F1H8_9ZZZZ</name>
<proteinExistence type="predicted"/>
<dbReference type="InterPro" id="IPR001915">
    <property type="entry name" value="Peptidase_M48"/>
</dbReference>
<evidence type="ECO:0000313" key="9">
    <source>
        <dbReference type="EMBL" id="CAB4887050.1"/>
    </source>
</evidence>
<evidence type="ECO:0000256" key="6">
    <source>
        <dbReference type="ARBA" id="ARBA00023049"/>
    </source>
</evidence>
<keyword evidence="7" id="KW-1133">Transmembrane helix</keyword>
<dbReference type="AlphaFoldDB" id="A0A6J7F1H8"/>
<evidence type="ECO:0000256" key="7">
    <source>
        <dbReference type="SAM" id="Phobius"/>
    </source>
</evidence>
<dbReference type="GO" id="GO:0006508">
    <property type="term" value="P:proteolysis"/>
    <property type="evidence" value="ECO:0007669"/>
    <property type="project" value="UniProtKB-KW"/>
</dbReference>
<feature type="transmembrane region" description="Helical" evidence="7">
    <location>
        <begin position="88"/>
        <end position="110"/>
    </location>
</feature>
<feature type="transmembrane region" description="Helical" evidence="7">
    <location>
        <begin position="290"/>
        <end position="312"/>
    </location>
</feature>
<dbReference type="InterPro" id="IPR052173">
    <property type="entry name" value="Beta-lactam_resp_regulator"/>
</dbReference>
<keyword evidence="5" id="KW-0862">Zinc</keyword>
<dbReference type="GO" id="GO:0004222">
    <property type="term" value="F:metalloendopeptidase activity"/>
    <property type="evidence" value="ECO:0007669"/>
    <property type="project" value="InterPro"/>
</dbReference>
<reference evidence="9" key="1">
    <citation type="submission" date="2020-05" db="EMBL/GenBank/DDBJ databases">
        <authorList>
            <person name="Chiriac C."/>
            <person name="Salcher M."/>
            <person name="Ghai R."/>
            <person name="Kavagutti S V."/>
        </authorList>
    </citation>
    <scope>NUCLEOTIDE SEQUENCE</scope>
</reference>
<evidence type="ECO:0000259" key="8">
    <source>
        <dbReference type="Pfam" id="PF01435"/>
    </source>
</evidence>
<dbReference type="PANTHER" id="PTHR34978:SF3">
    <property type="entry name" value="SLR0241 PROTEIN"/>
    <property type="match status" value="1"/>
</dbReference>
<keyword evidence="6" id="KW-0482">Metalloprotease</keyword>
<accession>A0A6J7F1H8</accession>
<keyword evidence="4" id="KW-0378">Hydrolase</keyword>
<sequence length="318" mass="32904">MTLTLCLLLYGLVVSVAGPPVLARLTRRGIAPQLGIAAWSAAMAVVILTWTGAAIMLVTEAVHWNRDAHWVSACVVEVLRSIDGRAAALLQGTLIAVSAVAAAALPLVVWRAGRGMLRMRTHTLRHARTARVIGQRLPGTDAVVVDTADRLAYCVAGRPKTIVITTGALDALVPDQLGAVLAHERAHLIGRHHLLLASVRGLAAAAPWMRLFRDGATEIALLLEMCADDSAARSHGRRALLGGLLALTGSSVAPAGALGASGGDVLARAHRLTVAVSTPVHARARTQLSLIVLSITASPIVFGALAAAGVIMCGPMGS</sequence>
<evidence type="ECO:0000256" key="5">
    <source>
        <dbReference type="ARBA" id="ARBA00022833"/>
    </source>
</evidence>
<dbReference type="EMBL" id="CAFBLX010000084">
    <property type="protein sequence ID" value="CAB4887050.1"/>
    <property type="molecule type" value="Genomic_DNA"/>
</dbReference>
<evidence type="ECO:0000256" key="1">
    <source>
        <dbReference type="ARBA" id="ARBA00001947"/>
    </source>
</evidence>
<comment type="cofactor">
    <cofactor evidence="1">
        <name>Zn(2+)</name>
        <dbReference type="ChEBI" id="CHEBI:29105"/>
    </cofactor>
</comment>
<keyword evidence="2" id="KW-0645">Protease</keyword>
<keyword evidence="3" id="KW-0479">Metal-binding</keyword>
<evidence type="ECO:0000256" key="2">
    <source>
        <dbReference type="ARBA" id="ARBA00022670"/>
    </source>
</evidence>
<feature type="domain" description="Peptidase M48" evidence="8">
    <location>
        <begin position="129"/>
        <end position="203"/>
    </location>
</feature>
<dbReference type="CDD" id="cd07326">
    <property type="entry name" value="M56_BlaR1_MecR1_like"/>
    <property type="match status" value="1"/>
</dbReference>
<dbReference type="Gene3D" id="3.30.2010.10">
    <property type="entry name" value="Metalloproteases ('zincins'), catalytic domain"/>
    <property type="match status" value="1"/>
</dbReference>
<dbReference type="PANTHER" id="PTHR34978">
    <property type="entry name" value="POSSIBLE SENSOR-TRANSDUCER PROTEIN BLAR"/>
    <property type="match status" value="1"/>
</dbReference>
<dbReference type="Pfam" id="PF01435">
    <property type="entry name" value="Peptidase_M48"/>
    <property type="match status" value="1"/>
</dbReference>
<evidence type="ECO:0000256" key="3">
    <source>
        <dbReference type="ARBA" id="ARBA00022723"/>
    </source>
</evidence>
<keyword evidence="7" id="KW-0812">Transmembrane</keyword>